<reference evidence="1 2" key="1">
    <citation type="submission" date="2016-01" db="EMBL/GenBank/DDBJ databases">
        <title>Genome sequence of the yeast Holleya sinecauda.</title>
        <authorList>
            <person name="Dietrich F.S."/>
        </authorList>
    </citation>
    <scope>NUCLEOTIDE SEQUENCE [LARGE SCALE GENOMIC DNA]</scope>
    <source>
        <strain evidence="1 2">ATCC 58844</strain>
    </source>
</reference>
<organism evidence="1 2">
    <name type="scientific">Eremothecium sinecaudum</name>
    <dbReference type="NCBI Taxonomy" id="45286"/>
    <lineage>
        <taxon>Eukaryota</taxon>
        <taxon>Fungi</taxon>
        <taxon>Dikarya</taxon>
        <taxon>Ascomycota</taxon>
        <taxon>Saccharomycotina</taxon>
        <taxon>Saccharomycetes</taxon>
        <taxon>Saccharomycetales</taxon>
        <taxon>Saccharomycetaceae</taxon>
        <taxon>Eremothecium</taxon>
    </lineage>
</organism>
<dbReference type="AlphaFoldDB" id="A0A120K276"/>
<dbReference type="OrthoDB" id="4055114at2759"/>
<keyword evidence="2" id="KW-1185">Reference proteome</keyword>
<gene>
    <name evidence="1" type="ORF">AW171_hschr42544</name>
</gene>
<dbReference type="RefSeq" id="XP_017987638.1">
    <property type="nucleotide sequence ID" value="XM_018131784.1"/>
</dbReference>
<dbReference type="EMBL" id="CP014244">
    <property type="protein sequence ID" value="AMD20642.1"/>
    <property type="molecule type" value="Genomic_DNA"/>
</dbReference>
<dbReference type="STRING" id="45286.A0A120K276"/>
<evidence type="ECO:0000313" key="1">
    <source>
        <dbReference type="EMBL" id="AMD20642.1"/>
    </source>
</evidence>
<proteinExistence type="predicted"/>
<sequence>METRDPFASMEVELGIALAIIKQRNPVLWNKLTPCCYLEKLNHSISPELSNISTSWKKRSRETYSGQSKRQRLVDHSGNKNKNQEAQTVVIHKPDIVRDIEDNPNYASLEGAVKFIKRNAKLPGRKHIAELSSEVKTVSSGFSSKKVTSWILPTYRRLRWILILPNPPSQLVDMVRAFAIFIVSYYAYHSTPDSAFRYVTKTLFYKFNLEMWDKTFRSLTNSKDVGHLFLTCRGSEALIWSRLCREQRRMAEIILVTRSRFRKTNTMVVRCISNYMHILESLVRCYLRIKHETALYQSTSKRAYEQIHNHRTRTFDNKYEIEMMEVLGRQGDSTKDVIETIDQTFKILKGLDWKQIHLSKVDRQELASYRKYVQSSLLLTGNTNLIADFRLAMDGLPKIHE</sequence>
<protein>
    <submittedName>
        <fullName evidence="1">HDL102Cp</fullName>
    </submittedName>
</protein>
<name>A0A120K276_9SACH</name>
<accession>A0A120K276</accession>
<dbReference type="Proteomes" id="UP000243052">
    <property type="component" value="Chromosome iv"/>
</dbReference>
<evidence type="ECO:0000313" key="2">
    <source>
        <dbReference type="Proteomes" id="UP000243052"/>
    </source>
</evidence>
<dbReference type="GeneID" id="28723897"/>